<gene>
    <name evidence="8" type="ORF">QTP70_020475</name>
</gene>
<dbReference type="FunFam" id="1.20.5.170:FF:000002">
    <property type="entry name" value="Type I keratin KA11"/>
    <property type="match status" value="1"/>
</dbReference>
<evidence type="ECO:0000256" key="6">
    <source>
        <dbReference type="SAM" id="Phobius"/>
    </source>
</evidence>
<dbReference type="Gene3D" id="1.20.5.170">
    <property type="match status" value="1"/>
</dbReference>
<evidence type="ECO:0000256" key="3">
    <source>
        <dbReference type="ARBA" id="ARBA00023054"/>
    </source>
</evidence>
<dbReference type="Proteomes" id="UP001274896">
    <property type="component" value="Unassembled WGS sequence"/>
</dbReference>
<dbReference type="SMART" id="SM01391">
    <property type="entry name" value="Filament"/>
    <property type="match status" value="1"/>
</dbReference>
<dbReference type="PROSITE" id="PS00226">
    <property type="entry name" value="IF_ROD_1"/>
    <property type="match status" value="1"/>
</dbReference>
<dbReference type="GO" id="GO:0045095">
    <property type="term" value="C:keratin filament"/>
    <property type="evidence" value="ECO:0007669"/>
    <property type="project" value="TreeGrafter"/>
</dbReference>
<dbReference type="Gene3D" id="1.20.5.500">
    <property type="entry name" value="Single helix bin"/>
    <property type="match status" value="1"/>
</dbReference>
<evidence type="ECO:0000256" key="2">
    <source>
        <dbReference type="ARBA" id="ARBA00022754"/>
    </source>
</evidence>
<dbReference type="PANTHER" id="PTHR23239">
    <property type="entry name" value="INTERMEDIATE FILAMENT"/>
    <property type="match status" value="1"/>
</dbReference>
<keyword evidence="9" id="KW-1185">Reference proteome</keyword>
<feature type="coiled-coil region" evidence="5">
    <location>
        <begin position="126"/>
        <end position="160"/>
    </location>
</feature>
<dbReference type="PRINTS" id="PR01248">
    <property type="entry name" value="TYPE1KERATIN"/>
</dbReference>
<dbReference type="SUPFAM" id="SSF64593">
    <property type="entry name" value="Intermediate filament protein, coiled coil region"/>
    <property type="match status" value="2"/>
</dbReference>
<keyword evidence="6" id="KW-0812">Transmembrane</keyword>
<feature type="coiled-coil region" evidence="5">
    <location>
        <begin position="231"/>
        <end position="265"/>
    </location>
</feature>
<dbReference type="InterPro" id="IPR039008">
    <property type="entry name" value="IF_rod_dom"/>
</dbReference>
<proteinExistence type="inferred from homology"/>
<feature type="coiled-coil region" evidence="5">
    <location>
        <begin position="303"/>
        <end position="418"/>
    </location>
</feature>
<dbReference type="AlphaFoldDB" id="A0AAE0RKB1"/>
<dbReference type="PANTHER" id="PTHR23239:SF375">
    <property type="entry name" value="KERATIN 18B"/>
    <property type="match status" value="1"/>
</dbReference>
<keyword evidence="6" id="KW-1133">Transmembrane helix</keyword>
<keyword evidence="2 4" id="KW-0403">Intermediate filament</keyword>
<dbReference type="GO" id="GO:0045104">
    <property type="term" value="P:intermediate filament cytoskeleton organization"/>
    <property type="evidence" value="ECO:0007669"/>
    <property type="project" value="TreeGrafter"/>
</dbReference>
<sequence length="438" mass="48916">MATIKASHFRLHFSRVLHSSRVLVCFISAFLYLLHLSITMSRHSVYSSRAAPVSYRAASIYAGAGGRDARISSSSVYSSQRYAPLGSSISSSTSYKVSSGLGAGAGTGVGFSSGPGGFRGDEKGQMQNLNDRLASYLDTVRRLEKENGILEQKIREAMEKAGPDARDYGKYNAILDDLRRKIFDAMMENGRLVLQIDNARLAADDFRVKFENELSIRQSVDGDIAGLRKVIDDTNIGRMNTESELEALKEELLFLKKNHDDEVAELRLQITQSGVQVDVDAPKGQDLAQVMEEMRGNYEKLAMKNAEELKMWHENQIADVQAQVSQNTEALQGAQMEMNDLRKQIQTLEIELASQQSLKASLEDTLRNTDLRYNVEMEKYNSVIMQLEAELGQLRAKITEQGQEYQSLLNMKMKLEAEIATYKTLLDGGDLKLQDALD</sequence>
<accession>A0AAE0RKB1</accession>
<evidence type="ECO:0000313" key="9">
    <source>
        <dbReference type="Proteomes" id="UP001274896"/>
    </source>
</evidence>
<evidence type="ECO:0000259" key="7">
    <source>
        <dbReference type="PROSITE" id="PS51842"/>
    </source>
</evidence>
<dbReference type="EMBL" id="JAUCMX010000001">
    <property type="protein sequence ID" value="KAK3556811.1"/>
    <property type="molecule type" value="Genomic_DNA"/>
</dbReference>
<dbReference type="InterPro" id="IPR002957">
    <property type="entry name" value="Keratin_I"/>
</dbReference>
<comment type="similarity">
    <text evidence="4">Belongs to the intermediate filament family.</text>
</comment>
<dbReference type="FunFam" id="1.20.5.1160:FF:000002">
    <property type="entry name" value="Type I keratin 10"/>
    <property type="match status" value="1"/>
</dbReference>
<organism evidence="8 9">
    <name type="scientific">Hemibagrus guttatus</name>
    <dbReference type="NCBI Taxonomy" id="175788"/>
    <lineage>
        <taxon>Eukaryota</taxon>
        <taxon>Metazoa</taxon>
        <taxon>Chordata</taxon>
        <taxon>Craniata</taxon>
        <taxon>Vertebrata</taxon>
        <taxon>Euteleostomi</taxon>
        <taxon>Actinopterygii</taxon>
        <taxon>Neopterygii</taxon>
        <taxon>Teleostei</taxon>
        <taxon>Ostariophysi</taxon>
        <taxon>Siluriformes</taxon>
        <taxon>Bagridae</taxon>
        <taxon>Hemibagrus</taxon>
    </lineage>
</organism>
<keyword evidence="3 5" id="KW-0175">Coiled coil</keyword>
<reference evidence="8" key="1">
    <citation type="submission" date="2023-06" db="EMBL/GenBank/DDBJ databases">
        <title>Male Hemibagrus guttatus genome.</title>
        <authorList>
            <person name="Bian C."/>
        </authorList>
    </citation>
    <scope>NUCLEOTIDE SEQUENCE</scope>
    <source>
        <strain evidence="8">Male_cb2023</strain>
        <tissue evidence="8">Muscle</tissue>
    </source>
</reference>
<keyword evidence="6" id="KW-0472">Membrane</keyword>
<evidence type="ECO:0000313" key="8">
    <source>
        <dbReference type="EMBL" id="KAK3556811.1"/>
    </source>
</evidence>
<dbReference type="PROSITE" id="PS51842">
    <property type="entry name" value="IF_ROD_2"/>
    <property type="match status" value="1"/>
</dbReference>
<comment type="caution">
    <text evidence="8">The sequence shown here is derived from an EMBL/GenBank/DDBJ whole genome shotgun (WGS) entry which is preliminary data.</text>
</comment>
<dbReference type="Gene3D" id="1.20.5.1160">
    <property type="entry name" value="Vasodilator-stimulated phosphoprotein"/>
    <property type="match status" value="1"/>
</dbReference>
<dbReference type="Pfam" id="PF00038">
    <property type="entry name" value="Filament"/>
    <property type="match status" value="1"/>
</dbReference>
<dbReference type="InterPro" id="IPR018039">
    <property type="entry name" value="IF_conserved"/>
</dbReference>
<protein>
    <recommendedName>
        <fullName evidence="7">IF rod domain-containing protein</fullName>
    </recommendedName>
</protein>
<evidence type="ECO:0000256" key="1">
    <source>
        <dbReference type="ARBA" id="ARBA00022744"/>
    </source>
</evidence>
<keyword evidence="1" id="KW-0416">Keratin</keyword>
<feature type="domain" description="IF rod" evidence="7">
    <location>
        <begin position="122"/>
        <end position="433"/>
    </location>
</feature>
<dbReference type="GO" id="GO:0005198">
    <property type="term" value="F:structural molecule activity"/>
    <property type="evidence" value="ECO:0007669"/>
    <property type="project" value="InterPro"/>
</dbReference>
<evidence type="ECO:0000256" key="5">
    <source>
        <dbReference type="SAM" id="Coils"/>
    </source>
</evidence>
<evidence type="ECO:0000256" key="4">
    <source>
        <dbReference type="RuleBase" id="RU000685"/>
    </source>
</evidence>
<name>A0AAE0RKB1_9TELE</name>
<feature type="transmembrane region" description="Helical" evidence="6">
    <location>
        <begin position="21"/>
        <end position="40"/>
    </location>
</feature>